<dbReference type="EMBL" id="MK697702">
    <property type="protein sequence ID" value="QHR91561.1"/>
    <property type="molecule type" value="Genomic_DNA"/>
</dbReference>
<name>A0A6B9XW75_PICSI</name>
<reference evidence="1" key="1">
    <citation type="submission" date="2019-03" db="EMBL/GenBank/DDBJ databases">
        <title>Largest Complete Mitochondrial Genome of a Gymnosperm, Sitka Spruce (Picea sitchensis), Indicates Complex Physical Structure.</title>
        <authorList>
            <person name="Jackman S.D."/>
            <person name="Coombe L."/>
            <person name="Warren R."/>
            <person name="Kirk H."/>
            <person name="Trinh E."/>
            <person name="McLeod T."/>
            <person name="Pleasance S."/>
            <person name="Pandoh P."/>
            <person name="Zhao Y."/>
            <person name="Coope R."/>
            <person name="Bousquet J."/>
            <person name="Bohlmann J.C."/>
            <person name="Jones S.J.M."/>
            <person name="Birol I."/>
        </authorList>
    </citation>
    <scope>NUCLEOTIDE SEQUENCE</scope>
    <source>
        <strain evidence="1">Q903</strain>
    </source>
</reference>
<evidence type="ECO:0000313" key="1">
    <source>
        <dbReference type="EMBL" id="QHR91561.1"/>
    </source>
</evidence>
<accession>A0A6B9XW75</accession>
<organism evidence="1">
    <name type="scientific">Picea sitchensis</name>
    <name type="common">Sitka spruce</name>
    <name type="synonym">Pinus sitchensis</name>
    <dbReference type="NCBI Taxonomy" id="3332"/>
    <lineage>
        <taxon>Eukaryota</taxon>
        <taxon>Viridiplantae</taxon>
        <taxon>Streptophyta</taxon>
        <taxon>Embryophyta</taxon>
        <taxon>Tracheophyta</taxon>
        <taxon>Spermatophyta</taxon>
        <taxon>Pinopsida</taxon>
        <taxon>Pinidae</taxon>
        <taxon>Conifers I</taxon>
        <taxon>Pinales</taxon>
        <taxon>Pinaceae</taxon>
        <taxon>Picea</taxon>
    </lineage>
</organism>
<protein>
    <submittedName>
        <fullName evidence="1">Uncharacterized protein</fullName>
    </submittedName>
</protein>
<geneLocation type="mitochondrion" evidence="1"/>
<gene>
    <name evidence="1" type="primary">orf05628</name>
    <name evidence="1" type="ORF">Q903MT_gene5596</name>
</gene>
<proteinExistence type="predicted"/>
<sequence>MEIGCPISIRVYFGLCEKRFSPRPFCGERVIEAGPRLLLYKQFLAITRTIDRWAEAIAYSLKWNMMVPSQASIH</sequence>
<keyword evidence="1" id="KW-0496">Mitochondrion</keyword>
<dbReference type="AlphaFoldDB" id="A0A6B9XW75"/>